<dbReference type="Proteomes" id="UP000271889">
    <property type="component" value="Unassembled WGS sequence"/>
</dbReference>
<dbReference type="EMBL" id="UYRV01008479">
    <property type="protein sequence ID" value="VDK55605.1"/>
    <property type="molecule type" value="Genomic_DNA"/>
</dbReference>
<reference evidence="1 2" key="1">
    <citation type="submission" date="2018-11" db="EMBL/GenBank/DDBJ databases">
        <authorList>
            <consortium name="Pathogen Informatics"/>
        </authorList>
    </citation>
    <scope>NUCLEOTIDE SEQUENCE [LARGE SCALE GENOMIC DNA]</scope>
</reference>
<gene>
    <name evidence="1" type="ORF">CGOC_LOCUS3372</name>
</gene>
<keyword evidence="2" id="KW-1185">Reference proteome</keyword>
<dbReference type="AlphaFoldDB" id="A0A3P6RNQ6"/>
<sequence>MIFFYWNLNKKKHIFMFQCWTAAVVVSCSSPSTPSENSSFGRSSSCC</sequence>
<name>A0A3P6RNQ6_CYLGO</name>
<organism evidence="1 2">
    <name type="scientific">Cylicostephanus goldi</name>
    <name type="common">Nematode worm</name>
    <dbReference type="NCBI Taxonomy" id="71465"/>
    <lineage>
        <taxon>Eukaryota</taxon>
        <taxon>Metazoa</taxon>
        <taxon>Ecdysozoa</taxon>
        <taxon>Nematoda</taxon>
        <taxon>Chromadorea</taxon>
        <taxon>Rhabditida</taxon>
        <taxon>Rhabditina</taxon>
        <taxon>Rhabditomorpha</taxon>
        <taxon>Strongyloidea</taxon>
        <taxon>Strongylidae</taxon>
        <taxon>Cylicostephanus</taxon>
    </lineage>
</organism>
<evidence type="ECO:0000313" key="1">
    <source>
        <dbReference type="EMBL" id="VDK55605.1"/>
    </source>
</evidence>
<evidence type="ECO:0000313" key="2">
    <source>
        <dbReference type="Proteomes" id="UP000271889"/>
    </source>
</evidence>
<protein>
    <submittedName>
        <fullName evidence="1">Uncharacterized protein</fullName>
    </submittedName>
</protein>
<accession>A0A3P6RNQ6</accession>
<proteinExistence type="predicted"/>